<dbReference type="Proteomes" id="UP000655366">
    <property type="component" value="Unassembled WGS sequence"/>
</dbReference>
<reference evidence="2 3" key="1">
    <citation type="submission" date="2020-11" db="EMBL/GenBank/DDBJ databases">
        <title>Arthrobacter antarcticus sp. nov., isolated from Antarctic Soil.</title>
        <authorList>
            <person name="Li J."/>
        </authorList>
    </citation>
    <scope>NUCLEOTIDE SEQUENCE [LARGE SCALE GENOMIC DNA]</scope>
    <source>
        <strain evidence="2 3">Z1-20</strain>
    </source>
</reference>
<feature type="transmembrane region" description="Helical" evidence="1">
    <location>
        <begin position="82"/>
        <end position="100"/>
    </location>
</feature>
<comment type="caution">
    <text evidence="2">The sequence shown here is derived from an EMBL/GenBank/DDBJ whole genome shotgun (WGS) entry which is preliminary data.</text>
</comment>
<keyword evidence="3" id="KW-1185">Reference proteome</keyword>
<keyword evidence="1" id="KW-0812">Transmembrane</keyword>
<feature type="transmembrane region" description="Helical" evidence="1">
    <location>
        <begin position="58"/>
        <end position="75"/>
    </location>
</feature>
<feature type="transmembrane region" description="Helical" evidence="1">
    <location>
        <begin position="133"/>
        <end position="155"/>
    </location>
</feature>
<evidence type="ECO:0000256" key="1">
    <source>
        <dbReference type="SAM" id="Phobius"/>
    </source>
</evidence>
<dbReference type="AlphaFoldDB" id="A0A931G7I6"/>
<name>A0A931G7I6_9MICC</name>
<protein>
    <submittedName>
        <fullName evidence="2">DUF1772 domain-containing protein</fullName>
    </submittedName>
</protein>
<proteinExistence type="predicted"/>
<dbReference type="RefSeq" id="WP_196398719.1">
    <property type="nucleotide sequence ID" value="NZ_JADNYM010000041.1"/>
</dbReference>
<organism evidence="2 3">
    <name type="scientific">Arthrobacter terrae</name>
    <dbReference type="NCBI Taxonomy" id="2935737"/>
    <lineage>
        <taxon>Bacteria</taxon>
        <taxon>Bacillati</taxon>
        <taxon>Actinomycetota</taxon>
        <taxon>Actinomycetes</taxon>
        <taxon>Micrococcales</taxon>
        <taxon>Micrococcaceae</taxon>
        <taxon>Arthrobacter</taxon>
    </lineage>
</organism>
<evidence type="ECO:0000313" key="3">
    <source>
        <dbReference type="Proteomes" id="UP000655366"/>
    </source>
</evidence>
<keyword evidence="1" id="KW-1133">Transmembrane helix</keyword>
<sequence>MVIFALCLTALVLTAVLLGIQLFGQVAFNPALRAVDATIYIQIKQSFDITAPRIAKPVMLLCLAAALATLVTAVVSSSMMVTGASALSLTALVIALLAVVRGDLPINQTMANWSAEEPPENWRAVRTSWERFFALRTGASCLALLATVVAVLASATELS</sequence>
<evidence type="ECO:0000313" key="2">
    <source>
        <dbReference type="EMBL" id="MBG0741790.1"/>
    </source>
</evidence>
<keyword evidence="1" id="KW-0472">Membrane</keyword>
<gene>
    <name evidence="2" type="ORF">IV500_20760</name>
</gene>
<dbReference type="EMBL" id="JADNYM010000041">
    <property type="protein sequence ID" value="MBG0741790.1"/>
    <property type="molecule type" value="Genomic_DNA"/>
</dbReference>
<accession>A0A931G7I6</accession>